<dbReference type="Proteomes" id="UP000076442">
    <property type="component" value="Unassembled WGS sequence"/>
</dbReference>
<dbReference type="EMBL" id="LJZV01000002">
    <property type="protein sequence ID" value="KZD94985.1"/>
    <property type="molecule type" value="Genomic_DNA"/>
</dbReference>
<evidence type="ECO:0000313" key="2">
    <source>
        <dbReference type="Proteomes" id="UP000076442"/>
    </source>
</evidence>
<sequence>MNLTNFSVICLDFSFDLLLDWLRLWTTAGQIVCLNLLVKNKQTQAGD</sequence>
<accession>A0AAP1ECT6</accession>
<organism evidence="1 2">
    <name type="scientific">Bacillus subtilis</name>
    <dbReference type="NCBI Taxonomy" id="1423"/>
    <lineage>
        <taxon>Bacteria</taxon>
        <taxon>Bacillati</taxon>
        <taxon>Bacillota</taxon>
        <taxon>Bacilli</taxon>
        <taxon>Bacillales</taxon>
        <taxon>Bacillaceae</taxon>
        <taxon>Bacillus</taxon>
    </lineage>
</organism>
<gene>
    <name evidence="1" type="ORF">B4122_0742</name>
</gene>
<protein>
    <submittedName>
        <fullName evidence="1">Uncharacterized protein</fullName>
    </submittedName>
</protein>
<dbReference type="AlphaFoldDB" id="A0AAP1ECT6"/>
<evidence type="ECO:0000313" key="1">
    <source>
        <dbReference type="EMBL" id="KZD94985.1"/>
    </source>
</evidence>
<reference evidence="1 2" key="1">
    <citation type="submission" date="2015-09" db="EMBL/GenBank/DDBJ databases">
        <title>Spore heat resistance.</title>
        <authorList>
            <person name="Boekhorst J."/>
            <person name="Berendsen E.M."/>
            <person name="Wells-Bennik M.H."/>
            <person name="Kuipers O.P."/>
        </authorList>
    </citation>
    <scope>NUCLEOTIDE SEQUENCE [LARGE SCALE GENOMIC DNA]</scope>
    <source>
        <strain evidence="1 2">B4122</strain>
    </source>
</reference>
<name>A0AAP1ECT6_BACIU</name>
<comment type="caution">
    <text evidence="1">The sequence shown here is derived from an EMBL/GenBank/DDBJ whole genome shotgun (WGS) entry which is preliminary data.</text>
</comment>
<proteinExistence type="predicted"/>